<evidence type="ECO:0000313" key="2">
    <source>
        <dbReference type="EMBL" id="KAK9827048.1"/>
    </source>
</evidence>
<feature type="region of interest" description="Disordered" evidence="1">
    <location>
        <begin position="1"/>
        <end position="20"/>
    </location>
</feature>
<evidence type="ECO:0000256" key="1">
    <source>
        <dbReference type="SAM" id="MobiDB-lite"/>
    </source>
</evidence>
<proteinExistence type="predicted"/>
<organism evidence="2 3">
    <name type="scientific">Apatococcus lobatus</name>
    <dbReference type="NCBI Taxonomy" id="904363"/>
    <lineage>
        <taxon>Eukaryota</taxon>
        <taxon>Viridiplantae</taxon>
        <taxon>Chlorophyta</taxon>
        <taxon>core chlorophytes</taxon>
        <taxon>Trebouxiophyceae</taxon>
        <taxon>Chlorellales</taxon>
        <taxon>Chlorellaceae</taxon>
        <taxon>Apatococcus</taxon>
    </lineage>
</organism>
<feature type="compositionally biased region" description="Basic and acidic residues" evidence="1">
    <location>
        <begin position="11"/>
        <end position="20"/>
    </location>
</feature>
<gene>
    <name evidence="2" type="ORF">WJX74_004717</name>
</gene>
<accession>A0AAW1R0P1</accession>
<comment type="caution">
    <text evidence="2">The sequence shown here is derived from an EMBL/GenBank/DDBJ whole genome shotgun (WGS) entry which is preliminary data.</text>
</comment>
<keyword evidence="3" id="KW-1185">Reference proteome</keyword>
<protein>
    <recommendedName>
        <fullName evidence="4">HNH endonuclease</fullName>
    </recommendedName>
</protein>
<dbReference type="Proteomes" id="UP001438707">
    <property type="component" value="Unassembled WGS sequence"/>
</dbReference>
<evidence type="ECO:0008006" key="4">
    <source>
        <dbReference type="Google" id="ProtNLM"/>
    </source>
</evidence>
<dbReference type="AlphaFoldDB" id="A0AAW1R0P1"/>
<dbReference type="EMBL" id="JALJOS010000019">
    <property type="protein sequence ID" value="KAK9827048.1"/>
    <property type="molecule type" value="Genomic_DNA"/>
</dbReference>
<name>A0AAW1R0P1_9CHLO</name>
<feature type="compositionally biased region" description="Basic residues" evidence="1">
    <location>
        <begin position="1"/>
        <end position="10"/>
    </location>
</feature>
<evidence type="ECO:0000313" key="3">
    <source>
        <dbReference type="Proteomes" id="UP001438707"/>
    </source>
</evidence>
<reference evidence="2 3" key="1">
    <citation type="journal article" date="2024" name="Nat. Commun.">
        <title>Phylogenomics reveals the evolutionary origins of lichenization in chlorophyte algae.</title>
        <authorList>
            <person name="Puginier C."/>
            <person name="Libourel C."/>
            <person name="Otte J."/>
            <person name="Skaloud P."/>
            <person name="Haon M."/>
            <person name="Grisel S."/>
            <person name="Petersen M."/>
            <person name="Berrin J.G."/>
            <person name="Delaux P.M."/>
            <person name="Dal Grande F."/>
            <person name="Keller J."/>
        </authorList>
    </citation>
    <scope>NUCLEOTIDE SEQUENCE [LARGE SCALE GENOMIC DNA]</scope>
    <source>
        <strain evidence="2 3">SAG 2145</strain>
    </source>
</reference>
<sequence length="171" mass="20382">MKQRRAGIKRKQADQPEDKTTCRTCSEEKMLDQMSSGSSSRCKACVADYMKRRLALDVHTRIRSGLRCRHWYALKRAKTSLVDRRTEEEIGCSIQELREHLERLFKPGMTWSNWGRLPDQWEIDHIRPCRSFDDLGDPDQRRQCFHYTNLQPLWMPENRSKSYLWDADNSM</sequence>